<dbReference type="GO" id="GO:0071555">
    <property type="term" value="P:cell wall organization"/>
    <property type="evidence" value="ECO:0007669"/>
    <property type="project" value="TreeGrafter"/>
</dbReference>
<dbReference type="RefSeq" id="WP_062008154.1">
    <property type="nucleotide sequence ID" value="NZ_CP012677.1"/>
</dbReference>
<evidence type="ECO:0000313" key="4">
    <source>
        <dbReference type="Proteomes" id="UP000062833"/>
    </source>
</evidence>
<organism evidence="3 4">
    <name type="scientific">Arthrobacter alpinus</name>
    <dbReference type="NCBI Taxonomy" id="656366"/>
    <lineage>
        <taxon>Bacteria</taxon>
        <taxon>Bacillati</taxon>
        <taxon>Actinomycetota</taxon>
        <taxon>Actinomycetes</taxon>
        <taxon>Micrococcales</taxon>
        <taxon>Micrococcaceae</taxon>
        <taxon>Arthrobacter</taxon>
    </lineage>
</organism>
<sequence>MNQAIRNSWIVAIALFALLFGSISYVQFFAADSLNANPNNQRQLLKTFCSNRGPILVDGQPIAESVPTDTDCKYQRKYNDPLLYAGLTGFFSKYAGQYGLEFAMKDELAGTSNDAFFERISQAFTGAVPQGYSVELTIDKDIQKMAYDMIPDGVAGSIVVMNPKTGAIIAMVSKPSYDTNLLASHDEGSVRAAQAELSQIPGINLYGSSAYTKLYAPGSVFKLIDTAAALESGKYNKDSVLPNPAKMSFPGISYALPNYAYGKCYTQTEATFTFALENSCNTPFASIALDLGQDAITAQAEKFGFNDNSTKIPDKVVTSRFPGGKGPLSDDALAQSAIGQLNVLSSPLQIAMMTAAIANGGKQMQPNMVQTVRTPDLKTVSSLVPEELRQSTTPEIAAQIKDWMVSVVDNGIASQAGIPGVKVAGKTGTAELGDGLNNSWFTGFAPANDPQVVVSIVMPKVDVATGAQLTSPNASKLFKAVLNK</sequence>
<dbReference type="AlphaFoldDB" id="A0A0M4QHS4"/>
<dbReference type="GO" id="GO:0008658">
    <property type="term" value="F:penicillin binding"/>
    <property type="evidence" value="ECO:0007669"/>
    <property type="project" value="InterPro"/>
</dbReference>
<dbReference type="Proteomes" id="UP000062833">
    <property type="component" value="Chromosome"/>
</dbReference>
<dbReference type="Pfam" id="PF21922">
    <property type="entry name" value="PBP_dimer_2"/>
    <property type="match status" value="1"/>
</dbReference>
<dbReference type="OrthoDB" id="9766847at2"/>
<dbReference type="PANTHER" id="PTHR30627">
    <property type="entry name" value="PEPTIDOGLYCAN D,D-TRANSPEPTIDASE"/>
    <property type="match status" value="1"/>
</dbReference>
<keyword evidence="4" id="KW-1185">Reference proteome</keyword>
<dbReference type="GO" id="GO:0016740">
    <property type="term" value="F:transferase activity"/>
    <property type="evidence" value="ECO:0007669"/>
    <property type="project" value="UniProtKB-KW"/>
</dbReference>
<accession>A0A0M4QHS4</accession>
<dbReference type="Gene3D" id="3.40.710.10">
    <property type="entry name" value="DD-peptidase/beta-lactamase superfamily"/>
    <property type="match status" value="1"/>
</dbReference>
<name>A0A0M4QHS4_9MICC</name>
<dbReference type="PATRIC" id="fig|656366.3.peg.3366"/>
<dbReference type="EMBL" id="CP012677">
    <property type="protein sequence ID" value="ALE93404.1"/>
    <property type="molecule type" value="Genomic_DNA"/>
</dbReference>
<protein>
    <submittedName>
        <fullName evidence="3">Peptidoglycan glycosyltransferase</fullName>
    </submittedName>
</protein>
<evidence type="ECO:0000259" key="2">
    <source>
        <dbReference type="Pfam" id="PF21922"/>
    </source>
</evidence>
<keyword evidence="3" id="KW-0808">Transferase</keyword>
<reference evidence="4" key="1">
    <citation type="submission" date="2015-09" db="EMBL/GenBank/DDBJ databases">
        <title>Complete genome of Arthrobacter alpinus strain R3.8.</title>
        <authorList>
            <person name="See-Too W.S."/>
            <person name="Chan K.G."/>
        </authorList>
    </citation>
    <scope>NUCLEOTIDE SEQUENCE [LARGE SCALE GENOMIC DNA]</scope>
    <source>
        <strain evidence="4">R3.8</strain>
    </source>
</reference>
<dbReference type="InterPro" id="IPR050515">
    <property type="entry name" value="Beta-lactam/transpept"/>
</dbReference>
<dbReference type="InterPro" id="IPR054120">
    <property type="entry name" value="PBPA_dimer"/>
</dbReference>
<dbReference type="Pfam" id="PF00905">
    <property type="entry name" value="Transpeptidase"/>
    <property type="match status" value="1"/>
</dbReference>
<dbReference type="PANTHER" id="PTHR30627:SF24">
    <property type="entry name" value="PENICILLIN-BINDING PROTEIN 4B"/>
    <property type="match status" value="1"/>
</dbReference>
<feature type="domain" description="Penicillin binding protein A dimerisation" evidence="2">
    <location>
        <begin position="52"/>
        <end position="134"/>
    </location>
</feature>
<evidence type="ECO:0000313" key="3">
    <source>
        <dbReference type="EMBL" id="ALE93404.1"/>
    </source>
</evidence>
<dbReference type="SUPFAM" id="SSF56601">
    <property type="entry name" value="beta-lactamase/transpeptidase-like"/>
    <property type="match status" value="1"/>
</dbReference>
<dbReference type="GO" id="GO:0005886">
    <property type="term" value="C:plasma membrane"/>
    <property type="evidence" value="ECO:0007669"/>
    <property type="project" value="TreeGrafter"/>
</dbReference>
<gene>
    <name evidence="3" type="ORF">AOC05_15540</name>
</gene>
<proteinExistence type="predicted"/>
<dbReference type="KEGG" id="aaq:AOC05_15540"/>
<dbReference type="InterPro" id="IPR001460">
    <property type="entry name" value="PCN-bd_Tpept"/>
</dbReference>
<dbReference type="GO" id="GO:0071972">
    <property type="term" value="F:peptidoglycan L,D-transpeptidase activity"/>
    <property type="evidence" value="ECO:0007669"/>
    <property type="project" value="TreeGrafter"/>
</dbReference>
<dbReference type="Gene3D" id="3.90.1310.10">
    <property type="entry name" value="Penicillin-binding protein 2a (Domain 2)"/>
    <property type="match status" value="1"/>
</dbReference>
<evidence type="ECO:0000259" key="1">
    <source>
        <dbReference type="Pfam" id="PF00905"/>
    </source>
</evidence>
<dbReference type="InterPro" id="IPR012338">
    <property type="entry name" value="Beta-lactam/transpept-like"/>
</dbReference>
<feature type="domain" description="Penicillin-binding protein transpeptidase" evidence="1">
    <location>
        <begin position="156"/>
        <end position="480"/>
    </location>
</feature>